<dbReference type="PROSITE" id="PS50043">
    <property type="entry name" value="HTH_LUXR_2"/>
    <property type="match status" value="1"/>
</dbReference>
<dbReference type="EMBL" id="BAABBB010000013">
    <property type="protein sequence ID" value="GAA3537130.1"/>
    <property type="molecule type" value="Genomic_DNA"/>
</dbReference>
<dbReference type="SUPFAM" id="SSF46894">
    <property type="entry name" value="C-terminal effector domain of the bipartite response regulators"/>
    <property type="match status" value="1"/>
</dbReference>
<dbReference type="SMART" id="SM00421">
    <property type="entry name" value="HTH_LUXR"/>
    <property type="match status" value="1"/>
</dbReference>
<evidence type="ECO:0000313" key="3">
    <source>
        <dbReference type="Proteomes" id="UP001500301"/>
    </source>
</evidence>
<dbReference type="Gene3D" id="1.10.10.10">
    <property type="entry name" value="Winged helix-like DNA-binding domain superfamily/Winged helix DNA-binding domain"/>
    <property type="match status" value="1"/>
</dbReference>
<dbReference type="InterPro" id="IPR000792">
    <property type="entry name" value="Tscrpt_reg_LuxR_C"/>
</dbReference>
<dbReference type="SMART" id="SM00382">
    <property type="entry name" value="AAA"/>
    <property type="match status" value="1"/>
</dbReference>
<keyword evidence="3" id="KW-1185">Reference proteome</keyword>
<dbReference type="PRINTS" id="PR00038">
    <property type="entry name" value="HTHLUXR"/>
</dbReference>
<dbReference type="InterPro" id="IPR003593">
    <property type="entry name" value="AAA+_ATPase"/>
</dbReference>
<dbReference type="InterPro" id="IPR027417">
    <property type="entry name" value="P-loop_NTPase"/>
</dbReference>
<sequence>MLATLAGMDWPILDRPALLDDVQHHLARRPFGAVLLTGPSGVGKTTIARCVAERQRDSGLRILEIVGMAELGHAPLAAFARHSADLGLRSDDSARALIAAIGELASSALLVVDDAPLLDPASAAVVYQLVRVLGVPAVLTARTDHDLVGPVERLLHEQVASTIEVPALLGAEIERLLRLRFGAPPRPDDVARLTRQTSGNALLLRDVVVRTERWGGVHRVEAGIELDPIDIPADAAASAGSRVAELEPAQLYVVARAALGAGAPAATVLAGPEHRIASRLVDDGVLAREGDVVRPMHPLVGEAALRRLTDDEHGALVDEVADRLTGTGVAGLRFAALVLRTAAGRPVAGDELGWAVGHAYGQGEYLVAVDLHDRLRAGLCDDGPSGSRAAAWLVQGASALSWLGRLEAADEAFERAREQITSASELALLASCWGAHLAYRRFDVEAALATAAEIGPLLGPAEEALLAPEIRTWRTLAGQIARTESPSDGRRTSQASGAPAVAVRGAIADVMLHAMAGRADGEAAGMLVDLERRHGVLEPHASAMVQLQAYFTLLGRGRGEDARQLVEAQRVTSSVDAAGIWSYTLAIHLMYGGRLGRAAALATLAVDQLGWRDPIGLMGAARALEAVIAVQRGDAAGARSRLDSIPESHRGDPKAAVLLAEAEALLLVAAGEVTAAAERLEQAAEQAHAHGFSLVAAISLGTCLRMGVPERAGALLREMASGVSSELGLYHALCDAATGLADRDPARVLAAACVLDAAGMTVAAIDVLRQAEPMAPPRGAGELRRRLQEARFRMQATCEAVPLHGPGRDGLSDREWEVAGLACARRTSREIAAELGISVRTVDNHLHNIYRTLGVAGRAGLRSALGAE</sequence>
<dbReference type="CDD" id="cd06170">
    <property type="entry name" value="LuxR_C_like"/>
    <property type="match status" value="1"/>
</dbReference>
<dbReference type="SUPFAM" id="SSF52540">
    <property type="entry name" value="P-loop containing nucleoside triphosphate hydrolases"/>
    <property type="match status" value="1"/>
</dbReference>
<dbReference type="CDD" id="cd00009">
    <property type="entry name" value="AAA"/>
    <property type="match status" value="1"/>
</dbReference>
<accession>A0ABP6VK08</accession>
<protein>
    <recommendedName>
        <fullName evidence="1">HTH luxR-type domain-containing protein</fullName>
    </recommendedName>
</protein>
<dbReference type="InterPro" id="IPR036388">
    <property type="entry name" value="WH-like_DNA-bd_sf"/>
</dbReference>
<name>A0ABP6VK08_9ACTN</name>
<evidence type="ECO:0000313" key="2">
    <source>
        <dbReference type="EMBL" id="GAA3537130.1"/>
    </source>
</evidence>
<organism evidence="2 3">
    <name type="scientific">Nocardioides daeguensis</name>
    <dbReference type="NCBI Taxonomy" id="908359"/>
    <lineage>
        <taxon>Bacteria</taxon>
        <taxon>Bacillati</taxon>
        <taxon>Actinomycetota</taxon>
        <taxon>Actinomycetes</taxon>
        <taxon>Propionibacteriales</taxon>
        <taxon>Nocardioidaceae</taxon>
        <taxon>Nocardioides</taxon>
    </lineage>
</organism>
<proteinExistence type="predicted"/>
<evidence type="ECO:0000259" key="1">
    <source>
        <dbReference type="PROSITE" id="PS50043"/>
    </source>
</evidence>
<comment type="caution">
    <text evidence="2">The sequence shown here is derived from an EMBL/GenBank/DDBJ whole genome shotgun (WGS) entry which is preliminary data.</text>
</comment>
<dbReference type="Proteomes" id="UP001500301">
    <property type="component" value="Unassembled WGS sequence"/>
</dbReference>
<feature type="domain" description="HTH luxR-type" evidence="1">
    <location>
        <begin position="804"/>
        <end position="868"/>
    </location>
</feature>
<gene>
    <name evidence="2" type="ORF">GCM10022263_26000</name>
</gene>
<dbReference type="InterPro" id="IPR003959">
    <property type="entry name" value="ATPase_AAA_core"/>
</dbReference>
<dbReference type="Gene3D" id="3.40.50.300">
    <property type="entry name" value="P-loop containing nucleotide triphosphate hydrolases"/>
    <property type="match status" value="1"/>
</dbReference>
<dbReference type="InterPro" id="IPR016032">
    <property type="entry name" value="Sig_transdc_resp-reg_C-effctor"/>
</dbReference>
<dbReference type="Pfam" id="PF00004">
    <property type="entry name" value="AAA"/>
    <property type="match status" value="1"/>
</dbReference>
<dbReference type="Pfam" id="PF00196">
    <property type="entry name" value="GerE"/>
    <property type="match status" value="1"/>
</dbReference>
<reference evidence="3" key="1">
    <citation type="journal article" date="2019" name="Int. J. Syst. Evol. Microbiol.">
        <title>The Global Catalogue of Microorganisms (GCM) 10K type strain sequencing project: providing services to taxonomists for standard genome sequencing and annotation.</title>
        <authorList>
            <consortium name="The Broad Institute Genomics Platform"/>
            <consortium name="The Broad Institute Genome Sequencing Center for Infectious Disease"/>
            <person name="Wu L."/>
            <person name="Ma J."/>
        </authorList>
    </citation>
    <scope>NUCLEOTIDE SEQUENCE [LARGE SCALE GENOMIC DNA]</scope>
    <source>
        <strain evidence="3">JCM 17460</strain>
    </source>
</reference>